<name>A0AAD4TCW7_9MAGN</name>
<organism evidence="6 7">
    <name type="scientific">Papaver atlanticum</name>
    <dbReference type="NCBI Taxonomy" id="357466"/>
    <lineage>
        <taxon>Eukaryota</taxon>
        <taxon>Viridiplantae</taxon>
        <taxon>Streptophyta</taxon>
        <taxon>Embryophyta</taxon>
        <taxon>Tracheophyta</taxon>
        <taxon>Spermatophyta</taxon>
        <taxon>Magnoliopsida</taxon>
        <taxon>Ranunculales</taxon>
        <taxon>Papaveraceae</taxon>
        <taxon>Papaveroideae</taxon>
        <taxon>Papaver</taxon>
    </lineage>
</organism>
<keyword evidence="4" id="KW-0539">Nucleus</keyword>
<reference evidence="6" key="1">
    <citation type="submission" date="2022-04" db="EMBL/GenBank/DDBJ databases">
        <title>A functionally conserved STORR gene fusion in Papaver species that diverged 16.8 million years ago.</title>
        <authorList>
            <person name="Catania T."/>
        </authorList>
    </citation>
    <scope>NUCLEOTIDE SEQUENCE</scope>
    <source>
        <strain evidence="6">S-188037</strain>
    </source>
</reference>
<proteinExistence type="predicted"/>
<gene>
    <name evidence="6" type="ORF">MKW98_008568</name>
</gene>
<evidence type="ECO:0000256" key="3">
    <source>
        <dbReference type="ARBA" id="ARBA00023163"/>
    </source>
</evidence>
<evidence type="ECO:0000256" key="4">
    <source>
        <dbReference type="ARBA" id="ARBA00023242"/>
    </source>
</evidence>
<dbReference type="EMBL" id="JAJJMB010002922">
    <property type="protein sequence ID" value="KAI3950123.1"/>
    <property type="molecule type" value="Genomic_DNA"/>
</dbReference>
<evidence type="ECO:0000256" key="2">
    <source>
        <dbReference type="ARBA" id="ARBA00023125"/>
    </source>
</evidence>
<dbReference type="SUPFAM" id="SSF101941">
    <property type="entry name" value="NAC domain"/>
    <property type="match status" value="1"/>
</dbReference>
<dbReference type="GO" id="GO:0006355">
    <property type="term" value="P:regulation of DNA-templated transcription"/>
    <property type="evidence" value="ECO:0007669"/>
    <property type="project" value="InterPro"/>
</dbReference>
<keyword evidence="1" id="KW-0805">Transcription regulation</keyword>
<keyword evidence="2" id="KW-0238">DNA-binding</keyword>
<dbReference type="AlphaFoldDB" id="A0AAD4TCW7"/>
<sequence length="235" mass="28130">MCRANNYDYNNQERLADVYFRWRANYPQDVPGEQYPREIRLYHPYLRNCNHDVPDVQFDPPNPKLFSMYLKPKIENPEIKFELMPCIPDVNVYEYHPEKLLEKYQQKPAYFFTKRTMKYPNGKRPNRTVKGHGYWRMITKTEPVVAGNIEVGEKSGLVFYTGRRRDVEGHGHWRMDRKTEPVMACNTEVEEKSGRGDDKSNRSTKTNWLMEEYHIPGSDWTLCWIYLFKHTAKAY</sequence>
<evidence type="ECO:0000313" key="6">
    <source>
        <dbReference type="EMBL" id="KAI3950123.1"/>
    </source>
</evidence>
<comment type="caution">
    <text evidence="6">The sequence shown here is derived from an EMBL/GenBank/DDBJ whole genome shotgun (WGS) entry which is preliminary data.</text>
</comment>
<dbReference type="Pfam" id="PF02365">
    <property type="entry name" value="NAM"/>
    <property type="match status" value="1"/>
</dbReference>
<evidence type="ECO:0000256" key="1">
    <source>
        <dbReference type="ARBA" id="ARBA00023015"/>
    </source>
</evidence>
<dbReference type="PROSITE" id="PS51005">
    <property type="entry name" value="NAC"/>
    <property type="match status" value="1"/>
</dbReference>
<dbReference type="InterPro" id="IPR003441">
    <property type="entry name" value="NAC-dom"/>
</dbReference>
<dbReference type="Proteomes" id="UP001202328">
    <property type="component" value="Unassembled WGS sequence"/>
</dbReference>
<dbReference type="PANTHER" id="PTHR31719">
    <property type="entry name" value="NAC TRANSCRIPTION FACTOR 56"/>
    <property type="match status" value="1"/>
</dbReference>
<accession>A0AAD4TCW7</accession>
<keyword evidence="7" id="KW-1185">Reference proteome</keyword>
<dbReference type="InterPro" id="IPR036093">
    <property type="entry name" value="NAC_dom_sf"/>
</dbReference>
<evidence type="ECO:0000259" key="5">
    <source>
        <dbReference type="PROSITE" id="PS51005"/>
    </source>
</evidence>
<keyword evidence="3" id="KW-0804">Transcription</keyword>
<feature type="domain" description="NAC" evidence="5">
    <location>
        <begin position="52"/>
        <end position="228"/>
    </location>
</feature>
<dbReference type="PANTHER" id="PTHR31719:SF43">
    <property type="entry name" value="NAC TRANSCRIPTION FACTOR 56"/>
    <property type="match status" value="1"/>
</dbReference>
<evidence type="ECO:0000313" key="7">
    <source>
        <dbReference type="Proteomes" id="UP001202328"/>
    </source>
</evidence>
<protein>
    <recommendedName>
        <fullName evidence="5">NAC domain-containing protein</fullName>
    </recommendedName>
</protein>
<dbReference type="GO" id="GO:0003677">
    <property type="term" value="F:DNA binding"/>
    <property type="evidence" value="ECO:0007669"/>
    <property type="project" value="UniProtKB-KW"/>
</dbReference>
<dbReference type="Gene3D" id="2.170.150.80">
    <property type="entry name" value="NAC domain"/>
    <property type="match status" value="1"/>
</dbReference>